<evidence type="ECO:0000256" key="6">
    <source>
        <dbReference type="ARBA" id="ARBA00022747"/>
    </source>
</evidence>
<protein>
    <recommendedName>
        <fullName evidence="2">site-specific DNA-methyltransferase (adenine-specific)</fullName>
        <ecNumber evidence="2">2.1.1.72</ecNumber>
    </recommendedName>
</protein>
<dbReference type="EMBL" id="QMKK01000056">
    <property type="protein sequence ID" value="RAX37843.1"/>
    <property type="molecule type" value="Genomic_DNA"/>
</dbReference>
<dbReference type="GO" id="GO:0009007">
    <property type="term" value="F:site-specific DNA-methyltransferase (adenine-specific) activity"/>
    <property type="evidence" value="ECO:0007669"/>
    <property type="project" value="UniProtKB-EC"/>
</dbReference>
<dbReference type="PANTHER" id="PTHR33841">
    <property type="entry name" value="DNA METHYLTRANSFERASE YEEA-RELATED"/>
    <property type="match status" value="1"/>
</dbReference>
<dbReference type="InterPro" id="IPR003356">
    <property type="entry name" value="DNA_methylase_A-5"/>
</dbReference>
<dbReference type="GO" id="GO:0008170">
    <property type="term" value="F:N-methyltransferase activity"/>
    <property type="evidence" value="ECO:0007669"/>
    <property type="project" value="InterPro"/>
</dbReference>
<evidence type="ECO:0000256" key="3">
    <source>
        <dbReference type="ARBA" id="ARBA00022603"/>
    </source>
</evidence>
<reference evidence="9 10" key="1">
    <citation type="submission" date="2018-06" db="EMBL/GenBank/DDBJ databases">
        <title>Whole Genome Sequence of an efficient microsymbiont, Rhizobium tropici.</title>
        <authorList>
            <person name="Srinivasan R."/>
            <person name="Singh H.V."/>
            <person name="Srivastava R."/>
            <person name="Kumari B."/>
            <person name="Radhakrishna A."/>
        </authorList>
    </citation>
    <scope>NUCLEOTIDE SEQUENCE [LARGE SCALE GENOMIC DNA]</scope>
    <source>
        <strain evidence="9 10">IGFRI Rhizo-19</strain>
    </source>
</reference>
<comment type="caution">
    <text evidence="9">The sequence shown here is derived from an EMBL/GenBank/DDBJ whole genome shotgun (WGS) entry which is preliminary data.</text>
</comment>
<dbReference type="PROSITE" id="PS00092">
    <property type="entry name" value="N6_MTASE"/>
    <property type="match status" value="1"/>
</dbReference>
<dbReference type="Gene3D" id="3.40.50.150">
    <property type="entry name" value="Vaccinia Virus protein VP39"/>
    <property type="match status" value="1"/>
</dbReference>
<dbReference type="GO" id="GO:0003677">
    <property type="term" value="F:DNA binding"/>
    <property type="evidence" value="ECO:0007669"/>
    <property type="project" value="InterPro"/>
</dbReference>
<dbReference type="EC" id="2.1.1.72" evidence="2"/>
<proteinExistence type="inferred from homology"/>
<dbReference type="InterPro" id="IPR002052">
    <property type="entry name" value="DNA_methylase_N6_adenine_CS"/>
</dbReference>
<evidence type="ECO:0000313" key="9">
    <source>
        <dbReference type="EMBL" id="RAX37843.1"/>
    </source>
</evidence>
<comment type="catalytic activity">
    <reaction evidence="7">
        <text>a 2'-deoxyadenosine in DNA + S-adenosyl-L-methionine = an N(6)-methyl-2'-deoxyadenosine in DNA + S-adenosyl-L-homocysteine + H(+)</text>
        <dbReference type="Rhea" id="RHEA:15197"/>
        <dbReference type="Rhea" id="RHEA-COMP:12418"/>
        <dbReference type="Rhea" id="RHEA-COMP:12419"/>
        <dbReference type="ChEBI" id="CHEBI:15378"/>
        <dbReference type="ChEBI" id="CHEBI:57856"/>
        <dbReference type="ChEBI" id="CHEBI:59789"/>
        <dbReference type="ChEBI" id="CHEBI:90615"/>
        <dbReference type="ChEBI" id="CHEBI:90616"/>
        <dbReference type="EC" id="2.1.1.72"/>
    </reaction>
</comment>
<name>A0A329Y317_RHITR</name>
<keyword evidence="3" id="KW-0489">Methyltransferase</keyword>
<dbReference type="SUPFAM" id="SSF53335">
    <property type="entry name" value="S-adenosyl-L-methionine-dependent methyltransferases"/>
    <property type="match status" value="1"/>
</dbReference>
<gene>
    <name evidence="9" type="ORF">DQ393_29570</name>
</gene>
<dbReference type="GO" id="GO:0009307">
    <property type="term" value="P:DNA restriction-modification system"/>
    <property type="evidence" value="ECO:0007669"/>
    <property type="project" value="UniProtKB-KW"/>
</dbReference>
<feature type="domain" description="DNA methylase adenine-specific" evidence="8">
    <location>
        <begin position="23"/>
        <end position="144"/>
    </location>
</feature>
<keyword evidence="5" id="KW-0949">S-adenosyl-L-methionine</keyword>
<organism evidence="9 10">
    <name type="scientific">Rhizobium tropici</name>
    <dbReference type="NCBI Taxonomy" id="398"/>
    <lineage>
        <taxon>Bacteria</taxon>
        <taxon>Pseudomonadati</taxon>
        <taxon>Pseudomonadota</taxon>
        <taxon>Alphaproteobacteria</taxon>
        <taxon>Hyphomicrobiales</taxon>
        <taxon>Rhizobiaceae</taxon>
        <taxon>Rhizobium/Agrobacterium group</taxon>
        <taxon>Rhizobium</taxon>
    </lineage>
</organism>
<evidence type="ECO:0000256" key="1">
    <source>
        <dbReference type="ARBA" id="ARBA00006594"/>
    </source>
</evidence>
<evidence type="ECO:0000256" key="4">
    <source>
        <dbReference type="ARBA" id="ARBA00022679"/>
    </source>
</evidence>
<dbReference type="Proteomes" id="UP000251205">
    <property type="component" value="Unassembled WGS sequence"/>
</dbReference>
<dbReference type="InterPro" id="IPR029063">
    <property type="entry name" value="SAM-dependent_MTases_sf"/>
</dbReference>
<evidence type="ECO:0000256" key="5">
    <source>
        <dbReference type="ARBA" id="ARBA00022691"/>
    </source>
</evidence>
<dbReference type="RefSeq" id="WP_112345278.1">
    <property type="nucleotide sequence ID" value="NZ_QMKK01000056.1"/>
</dbReference>
<dbReference type="Pfam" id="PF02384">
    <property type="entry name" value="N6_Mtase"/>
    <property type="match status" value="1"/>
</dbReference>
<dbReference type="PANTHER" id="PTHR33841:SF5">
    <property type="entry name" value="DNA METHYLASE (MODIFICATION METHYLASE) (METHYLTRANSFERASE)-RELATED"/>
    <property type="match status" value="1"/>
</dbReference>
<evidence type="ECO:0000259" key="8">
    <source>
        <dbReference type="Pfam" id="PF02384"/>
    </source>
</evidence>
<dbReference type="PRINTS" id="PR00507">
    <property type="entry name" value="N12N6MTFRASE"/>
</dbReference>
<dbReference type="AlphaFoldDB" id="A0A329Y317"/>
<evidence type="ECO:0000313" key="10">
    <source>
        <dbReference type="Proteomes" id="UP000251205"/>
    </source>
</evidence>
<sequence length="706" mass="76623">MPASDALAEIRTAARLFEENLPPAQRKRLGQFFTGLPLGKLLAHLALDDENVTILDPMAGNGDLLDAAASAAQERGIAATQLDGIEVDNATAACCRQRAADLWGRSAGVKSAVIAGSAFDPAVIRQLRPEGYDLVITNPPYVRYQSQKGDKHGSAAIREGLCSIIEERTSGAESKLWQILAAGYSGLADLSVPSWILSAVLTRPGGRLAIVAPATWRSRDYADIVRYLLLRFFALEFIVDDTQPGWFSDALVRTNLIVARRLTDDEAAAPLAERTSWANPRWLQIAPPAANAESLVGLAFSGMHPDAAFASWARAGGSAVPNIDNRPFALTEEWKTLAQRLQGKAWFQKAEGTTSRAAARAQGRAAAAVPEPLQALLPSGSTLAGLQTLAEGPIKVSQGLRTGCNRFFYVTMLAEHSDGTATIEASESFQRLRFKVPQEVLRPVLHRQTDIPGFARGQIPSARVLELSNWVLPEDRETVLKHESAYRAGRKTLPRQMPEELAAFVRRASRLALDPAEPSRFIPDLSAVRTNVKRPGIAHRIPGFWYMLPAFSARHLPSIFVPRINHGIAAVSLNTLPPILIDANFSTLWADGTRWTNHGLYGLFSSVWCRASMEALGTPLGGGALKLEATHIRQMPVPVFSDADCQKLGSLGQRLASSDYASLADIDQLVLAAAFPSANKSELTNYARHIYERLDASCSARQRIAS</sequence>
<keyword evidence="6" id="KW-0680">Restriction system</keyword>
<evidence type="ECO:0000256" key="2">
    <source>
        <dbReference type="ARBA" id="ARBA00011900"/>
    </source>
</evidence>
<keyword evidence="4" id="KW-0808">Transferase</keyword>
<dbReference type="OrthoDB" id="9806213at2"/>
<dbReference type="GO" id="GO:0032259">
    <property type="term" value="P:methylation"/>
    <property type="evidence" value="ECO:0007669"/>
    <property type="project" value="UniProtKB-KW"/>
</dbReference>
<dbReference type="InterPro" id="IPR050953">
    <property type="entry name" value="N4_N6_ade-DNA_methylase"/>
</dbReference>
<accession>A0A329Y317</accession>
<comment type="similarity">
    <text evidence="1">Belongs to the N(4)/N(6)-methyltransferase family.</text>
</comment>
<evidence type="ECO:0000256" key="7">
    <source>
        <dbReference type="ARBA" id="ARBA00047942"/>
    </source>
</evidence>